<keyword evidence="3" id="KW-0238">DNA-binding</keyword>
<sequence length="148" mass="17209">MSTESNNKRLLKIGDIANLAKVTPRTIRYYEELGLLAPSEMSSGGFRLYTENDLLRLIFIKRFKDLDFSLEEIRKLLEGINLTQSKEEKIKTIYQLLEEEFRQISSRLAELKKSQLRIKNAMYSLDICKNCSLSKCPSECVHKKTLLE</sequence>
<proteinExistence type="predicted"/>
<evidence type="ECO:0000313" key="6">
    <source>
        <dbReference type="EMBL" id="XFO67341.1"/>
    </source>
</evidence>
<dbReference type="RefSeq" id="WP_094606274.1">
    <property type="nucleotide sequence ID" value="NZ_CP155573.1"/>
</dbReference>
<gene>
    <name evidence="6" type="ORF">SPSIL_035390</name>
</gene>
<dbReference type="PANTHER" id="PTHR30204">
    <property type="entry name" value="REDOX-CYCLING DRUG-SENSING TRANSCRIPTIONAL ACTIVATOR SOXR"/>
    <property type="match status" value="1"/>
</dbReference>
<dbReference type="InterPro" id="IPR009061">
    <property type="entry name" value="DNA-bd_dom_put_sf"/>
</dbReference>
<organism evidence="6 7">
    <name type="scientific">Sporomusa silvacetica DSM 10669</name>
    <dbReference type="NCBI Taxonomy" id="1123289"/>
    <lineage>
        <taxon>Bacteria</taxon>
        <taxon>Bacillati</taxon>
        <taxon>Bacillota</taxon>
        <taxon>Negativicutes</taxon>
        <taxon>Selenomonadales</taxon>
        <taxon>Sporomusaceae</taxon>
        <taxon>Sporomusa</taxon>
    </lineage>
</organism>
<evidence type="ECO:0000256" key="1">
    <source>
        <dbReference type="ARBA" id="ARBA00022491"/>
    </source>
</evidence>
<dbReference type="SMART" id="SM00422">
    <property type="entry name" value="HTH_MERR"/>
    <property type="match status" value="1"/>
</dbReference>
<dbReference type="InterPro" id="IPR047057">
    <property type="entry name" value="MerR_fam"/>
</dbReference>
<accession>A0ABZ3INT6</accession>
<keyword evidence="2" id="KW-0805">Transcription regulation</keyword>
<dbReference type="PRINTS" id="PR00040">
    <property type="entry name" value="HTHMERR"/>
</dbReference>
<dbReference type="PANTHER" id="PTHR30204:SF69">
    <property type="entry name" value="MERR-FAMILY TRANSCRIPTIONAL REGULATOR"/>
    <property type="match status" value="1"/>
</dbReference>
<evidence type="ECO:0000259" key="5">
    <source>
        <dbReference type="PROSITE" id="PS50937"/>
    </source>
</evidence>
<feature type="domain" description="HTH merR-type" evidence="5">
    <location>
        <begin position="10"/>
        <end position="79"/>
    </location>
</feature>
<keyword evidence="4" id="KW-0804">Transcription</keyword>
<dbReference type="EMBL" id="CP155573">
    <property type="protein sequence ID" value="XFO67341.1"/>
    <property type="molecule type" value="Genomic_DNA"/>
</dbReference>
<dbReference type="Proteomes" id="UP000216752">
    <property type="component" value="Chromosome"/>
</dbReference>
<evidence type="ECO:0000313" key="7">
    <source>
        <dbReference type="Proteomes" id="UP000216752"/>
    </source>
</evidence>
<dbReference type="Pfam" id="PF13411">
    <property type="entry name" value="MerR_1"/>
    <property type="match status" value="1"/>
</dbReference>
<keyword evidence="7" id="KW-1185">Reference proteome</keyword>
<evidence type="ECO:0000256" key="4">
    <source>
        <dbReference type="ARBA" id="ARBA00023163"/>
    </source>
</evidence>
<dbReference type="PROSITE" id="PS50937">
    <property type="entry name" value="HTH_MERR_2"/>
    <property type="match status" value="1"/>
</dbReference>
<keyword evidence="1" id="KW-0678">Repressor</keyword>
<evidence type="ECO:0000256" key="2">
    <source>
        <dbReference type="ARBA" id="ARBA00023015"/>
    </source>
</evidence>
<dbReference type="Gene3D" id="1.10.1660.10">
    <property type="match status" value="1"/>
</dbReference>
<protein>
    <recommendedName>
        <fullName evidence="5">HTH merR-type domain-containing protein</fullName>
    </recommendedName>
</protein>
<dbReference type="InterPro" id="IPR000551">
    <property type="entry name" value="MerR-type_HTH_dom"/>
</dbReference>
<reference evidence="6" key="1">
    <citation type="submission" date="2024-05" db="EMBL/GenBank/DDBJ databases">
        <title>Isolation and characterization of Sporomusa carbonis sp. nov., a carboxydotrophic hydrogenogen in the genus of Sporomusa isolated from a charcoal burning pile.</title>
        <authorList>
            <person name="Boeer T."/>
            <person name="Rosenbaum F."/>
            <person name="Eysell L."/>
            <person name="Mueller V."/>
            <person name="Daniel R."/>
            <person name="Poehlein A."/>
        </authorList>
    </citation>
    <scope>NUCLEOTIDE SEQUENCE [LARGE SCALE GENOMIC DNA]</scope>
    <source>
        <strain evidence="6">DSM 10669</strain>
    </source>
</reference>
<dbReference type="SUPFAM" id="SSF46955">
    <property type="entry name" value="Putative DNA-binding domain"/>
    <property type="match status" value="1"/>
</dbReference>
<name>A0ABZ3INT6_9FIRM</name>
<evidence type="ECO:0000256" key="3">
    <source>
        <dbReference type="ARBA" id="ARBA00023125"/>
    </source>
</evidence>